<accession>A0A6A6VJT0</accession>
<organism evidence="2 3">
    <name type="scientific">Sporormia fimetaria CBS 119925</name>
    <dbReference type="NCBI Taxonomy" id="1340428"/>
    <lineage>
        <taxon>Eukaryota</taxon>
        <taxon>Fungi</taxon>
        <taxon>Dikarya</taxon>
        <taxon>Ascomycota</taxon>
        <taxon>Pezizomycotina</taxon>
        <taxon>Dothideomycetes</taxon>
        <taxon>Pleosporomycetidae</taxon>
        <taxon>Pleosporales</taxon>
        <taxon>Sporormiaceae</taxon>
        <taxon>Sporormia</taxon>
    </lineage>
</organism>
<keyword evidence="1" id="KW-1133">Transmembrane helix</keyword>
<evidence type="ECO:0000256" key="1">
    <source>
        <dbReference type="SAM" id="Phobius"/>
    </source>
</evidence>
<proteinExistence type="predicted"/>
<reference evidence="2" key="1">
    <citation type="journal article" date="2020" name="Stud. Mycol.">
        <title>101 Dothideomycetes genomes: a test case for predicting lifestyles and emergence of pathogens.</title>
        <authorList>
            <person name="Haridas S."/>
            <person name="Albert R."/>
            <person name="Binder M."/>
            <person name="Bloem J."/>
            <person name="Labutti K."/>
            <person name="Salamov A."/>
            <person name="Andreopoulos B."/>
            <person name="Baker S."/>
            <person name="Barry K."/>
            <person name="Bills G."/>
            <person name="Bluhm B."/>
            <person name="Cannon C."/>
            <person name="Castanera R."/>
            <person name="Culley D."/>
            <person name="Daum C."/>
            <person name="Ezra D."/>
            <person name="Gonzalez J."/>
            <person name="Henrissat B."/>
            <person name="Kuo A."/>
            <person name="Liang C."/>
            <person name="Lipzen A."/>
            <person name="Lutzoni F."/>
            <person name="Magnuson J."/>
            <person name="Mondo S."/>
            <person name="Nolan M."/>
            <person name="Ohm R."/>
            <person name="Pangilinan J."/>
            <person name="Park H.-J."/>
            <person name="Ramirez L."/>
            <person name="Alfaro M."/>
            <person name="Sun H."/>
            <person name="Tritt A."/>
            <person name="Yoshinaga Y."/>
            <person name="Zwiers L.-H."/>
            <person name="Turgeon B."/>
            <person name="Goodwin S."/>
            <person name="Spatafora J."/>
            <person name="Crous P."/>
            <person name="Grigoriev I."/>
        </authorList>
    </citation>
    <scope>NUCLEOTIDE SEQUENCE</scope>
    <source>
        <strain evidence="2">CBS 119925</strain>
    </source>
</reference>
<keyword evidence="1" id="KW-0812">Transmembrane</keyword>
<evidence type="ECO:0000313" key="3">
    <source>
        <dbReference type="Proteomes" id="UP000799440"/>
    </source>
</evidence>
<evidence type="ECO:0000313" key="2">
    <source>
        <dbReference type="EMBL" id="KAF2749810.1"/>
    </source>
</evidence>
<dbReference type="EMBL" id="MU006565">
    <property type="protein sequence ID" value="KAF2749810.1"/>
    <property type="molecule type" value="Genomic_DNA"/>
</dbReference>
<feature type="transmembrane region" description="Helical" evidence="1">
    <location>
        <begin position="79"/>
        <end position="98"/>
    </location>
</feature>
<dbReference type="Proteomes" id="UP000799440">
    <property type="component" value="Unassembled WGS sequence"/>
</dbReference>
<protein>
    <submittedName>
        <fullName evidence="2">Uncharacterized protein</fullName>
    </submittedName>
</protein>
<gene>
    <name evidence="2" type="ORF">M011DRAFT_277136</name>
</gene>
<name>A0A6A6VJT0_9PLEO</name>
<keyword evidence="3" id="KW-1185">Reference proteome</keyword>
<keyword evidence="1" id="KW-0472">Membrane</keyword>
<sequence length="106" mass="11755">MSLLRGCNDRVLPTLTTWPEAGRIAHWPAGVPKQTIVKEERRKRCLRAQLSLQSILSSQLIVVCSNAGLGVRARRRRRFLQAATSLMYSPIVLLSAAVRRLGTCAS</sequence>
<dbReference type="AlphaFoldDB" id="A0A6A6VJT0"/>